<dbReference type="InterPro" id="IPR050266">
    <property type="entry name" value="AB_hydrolase_sf"/>
</dbReference>
<dbReference type="RefSeq" id="WP_062697372.1">
    <property type="nucleotide sequence ID" value="NZ_LLZG01000001.1"/>
</dbReference>
<comment type="caution">
    <text evidence="2">The sequence shown here is derived from an EMBL/GenBank/DDBJ whole genome shotgun (WGS) entry which is preliminary data.</text>
</comment>
<name>A0A0X3VR48_9ACTN</name>
<organism evidence="2 3">
    <name type="scientific">Streptomyces regalis</name>
    <dbReference type="NCBI Taxonomy" id="68262"/>
    <lineage>
        <taxon>Bacteria</taxon>
        <taxon>Bacillati</taxon>
        <taxon>Actinomycetota</taxon>
        <taxon>Actinomycetes</taxon>
        <taxon>Kitasatosporales</taxon>
        <taxon>Streptomycetaceae</taxon>
        <taxon>Streptomyces</taxon>
    </lineage>
</organism>
<sequence length="241" mass="26582">MDTTSRTVKANGITLAYRTWGPEDAPPVLLLHCRGADGTDWTRIAQGLATGARQRRVYAPDLRGHGRSDWPGTAPGAGPEVYRYEVMRDDIRAFLVALGLDRVDVVGHSLGGAVAYLFAQQSPEAVRRLVLEDVPAPFPLDPPRPPAERPDEEPPFDWAMVRATDEQRNAPDPVWWDHMGRITMPTLLIGGGPTSLIPQEQIAVLADMIPDTRRVTLDTGHLVHETRPEEFLAAVETFLAE</sequence>
<dbReference type="SUPFAM" id="SSF53474">
    <property type="entry name" value="alpha/beta-Hydrolases"/>
    <property type="match status" value="1"/>
</dbReference>
<protein>
    <submittedName>
        <fullName evidence="2">Alpha/beta hydrolase</fullName>
    </submittedName>
</protein>
<proteinExistence type="predicted"/>
<evidence type="ECO:0000313" key="3">
    <source>
        <dbReference type="Proteomes" id="UP000053923"/>
    </source>
</evidence>
<dbReference type="OrthoDB" id="3396704at2"/>
<dbReference type="PANTHER" id="PTHR43798:SF33">
    <property type="entry name" value="HYDROLASE, PUTATIVE (AFU_ORTHOLOGUE AFUA_2G14860)-RELATED"/>
    <property type="match status" value="1"/>
</dbReference>
<keyword evidence="2" id="KW-0378">Hydrolase</keyword>
<dbReference type="EMBL" id="LLZG01000001">
    <property type="protein sequence ID" value="KUL47044.1"/>
    <property type="molecule type" value="Genomic_DNA"/>
</dbReference>
<gene>
    <name evidence="2" type="ORF">ADL12_01000</name>
</gene>
<keyword evidence="3" id="KW-1185">Reference proteome</keyword>
<dbReference type="InterPro" id="IPR000073">
    <property type="entry name" value="AB_hydrolase_1"/>
</dbReference>
<dbReference type="Pfam" id="PF00561">
    <property type="entry name" value="Abhydrolase_1"/>
    <property type="match status" value="1"/>
</dbReference>
<dbReference type="AlphaFoldDB" id="A0A0X3VR48"/>
<dbReference type="PANTHER" id="PTHR43798">
    <property type="entry name" value="MONOACYLGLYCEROL LIPASE"/>
    <property type="match status" value="1"/>
</dbReference>
<dbReference type="InterPro" id="IPR029058">
    <property type="entry name" value="AB_hydrolase_fold"/>
</dbReference>
<dbReference type="GO" id="GO:0016787">
    <property type="term" value="F:hydrolase activity"/>
    <property type="evidence" value="ECO:0007669"/>
    <property type="project" value="UniProtKB-KW"/>
</dbReference>
<reference evidence="3" key="1">
    <citation type="submission" date="2015-10" db="EMBL/GenBank/DDBJ databases">
        <authorList>
            <person name="Ju K.-S."/>
            <person name="Doroghazi J.R."/>
            <person name="Metcalf W.W."/>
        </authorList>
    </citation>
    <scope>NUCLEOTIDE SEQUENCE [LARGE SCALE GENOMIC DNA]</scope>
    <source>
        <strain evidence="3">NRRL 3151</strain>
    </source>
</reference>
<dbReference type="Gene3D" id="3.40.50.1820">
    <property type="entry name" value="alpha/beta hydrolase"/>
    <property type="match status" value="1"/>
</dbReference>
<feature type="domain" description="AB hydrolase-1" evidence="1">
    <location>
        <begin position="26"/>
        <end position="166"/>
    </location>
</feature>
<dbReference type="Proteomes" id="UP000053923">
    <property type="component" value="Unassembled WGS sequence"/>
</dbReference>
<evidence type="ECO:0000313" key="2">
    <source>
        <dbReference type="EMBL" id="KUL47044.1"/>
    </source>
</evidence>
<dbReference type="GO" id="GO:0016020">
    <property type="term" value="C:membrane"/>
    <property type="evidence" value="ECO:0007669"/>
    <property type="project" value="TreeGrafter"/>
</dbReference>
<accession>A0A0X3VR48</accession>
<dbReference type="PRINTS" id="PR00111">
    <property type="entry name" value="ABHYDROLASE"/>
</dbReference>
<evidence type="ECO:0000259" key="1">
    <source>
        <dbReference type="Pfam" id="PF00561"/>
    </source>
</evidence>